<sequence length="87" mass="9373">MREQASGSRRVCAGVKMGTSGRAGRAIERLGHMGDWMCMQGGDVRGPRAQRTRVVTREGARTGITKRLDTGAVTGALFTQKHSSNLK</sequence>
<organism evidence="1 2">
    <name type="scientific">Punica granatum</name>
    <name type="common">Pomegranate</name>
    <dbReference type="NCBI Taxonomy" id="22663"/>
    <lineage>
        <taxon>Eukaryota</taxon>
        <taxon>Viridiplantae</taxon>
        <taxon>Streptophyta</taxon>
        <taxon>Embryophyta</taxon>
        <taxon>Tracheophyta</taxon>
        <taxon>Spermatophyta</taxon>
        <taxon>Magnoliopsida</taxon>
        <taxon>eudicotyledons</taxon>
        <taxon>Gunneridae</taxon>
        <taxon>Pentapetalae</taxon>
        <taxon>rosids</taxon>
        <taxon>malvids</taxon>
        <taxon>Myrtales</taxon>
        <taxon>Lythraceae</taxon>
        <taxon>Punica</taxon>
    </lineage>
</organism>
<dbReference type="Proteomes" id="UP000197138">
    <property type="component" value="Unassembled WGS sequence"/>
</dbReference>
<proteinExistence type="predicted"/>
<dbReference type="AlphaFoldDB" id="A0A218WY40"/>
<accession>A0A218WY40</accession>
<comment type="caution">
    <text evidence="1">The sequence shown here is derived from an EMBL/GenBank/DDBJ whole genome shotgun (WGS) entry which is preliminary data.</text>
</comment>
<name>A0A218WY40_PUNGR</name>
<protein>
    <submittedName>
        <fullName evidence="1">Uncharacterized protein</fullName>
    </submittedName>
</protein>
<gene>
    <name evidence="1" type="ORF">CDL15_Pgr012419</name>
</gene>
<evidence type="ECO:0000313" key="2">
    <source>
        <dbReference type="Proteomes" id="UP000197138"/>
    </source>
</evidence>
<reference evidence="2" key="1">
    <citation type="journal article" date="2017" name="Plant J.">
        <title>The pomegranate (Punica granatum L.) genome and the genomics of punicalagin biosynthesis.</title>
        <authorList>
            <person name="Qin G."/>
            <person name="Xu C."/>
            <person name="Ming R."/>
            <person name="Tang H."/>
            <person name="Guyot R."/>
            <person name="Kramer E.M."/>
            <person name="Hu Y."/>
            <person name="Yi X."/>
            <person name="Qi Y."/>
            <person name="Xu X."/>
            <person name="Gao Z."/>
            <person name="Pan H."/>
            <person name="Jian J."/>
            <person name="Tian Y."/>
            <person name="Yue Z."/>
            <person name="Xu Y."/>
        </authorList>
    </citation>
    <scope>NUCLEOTIDE SEQUENCE [LARGE SCALE GENOMIC DNA]</scope>
    <source>
        <strain evidence="2">cv. Dabenzi</strain>
    </source>
</reference>
<evidence type="ECO:0000313" key="1">
    <source>
        <dbReference type="EMBL" id="OWM77717.1"/>
    </source>
</evidence>
<dbReference type="EMBL" id="MTKT01002520">
    <property type="protein sequence ID" value="OWM77717.1"/>
    <property type="molecule type" value="Genomic_DNA"/>
</dbReference>